<dbReference type="Pfam" id="PF00069">
    <property type="entry name" value="Pkinase"/>
    <property type="match status" value="1"/>
</dbReference>
<accession>A0A7M7JWH7</accession>
<dbReference type="OrthoDB" id="75710at2759"/>
<dbReference type="AlphaFoldDB" id="A0A7M7JWH7"/>
<dbReference type="InterPro" id="IPR053235">
    <property type="entry name" value="Ser_Thr_kinase"/>
</dbReference>
<proteinExistence type="predicted"/>
<keyword evidence="3" id="KW-1185">Reference proteome</keyword>
<protein>
    <recommendedName>
        <fullName evidence="1">Protein kinase domain-containing protein</fullName>
    </recommendedName>
</protein>
<dbReference type="InterPro" id="IPR036947">
    <property type="entry name" value="POLO_box_dom_sf"/>
</dbReference>
<organism evidence="2 3">
    <name type="scientific">Varroa destructor</name>
    <name type="common">Honeybee mite</name>
    <dbReference type="NCBI Taxonomy" id="109461"/>
    <lineage>
        <taxon>Eukaryota</taxon>
        <taxon>Metazoa</taxon>
        <taxon>Ecdysozoa</taxon>
        <taxon>Arthropoda</taxon>
        <taxon>Chelicerata</taxon>
        <taxon>Arachnida</taxon>
        <taxon>Acari</taxon>
        <taxon>Parasitiformes</taxon>
        <taxon>Mesostigmata</taxon>
        <taxon>Gamasina</taxon>
        <taxon>Dermanyssoidea</taxon>
        <taxon>Varroidae</taxon>
        <taxon>Varroa</taxon>
    </lineage>
</organism>
<dbReference type="SMART" id="SM00220">
    <property type="entry name" value="S_TKc"/>
    <property type="match status" value="1"/>
</dbReference>
<dbReference type="GO" id="GO:0005524">
    <property type="term" value="F:ATP binding"/>
    <property type="evidence" value="ECO:0007669"/>
    <property type="project" value="InterPro"/>
</dbReference>
<reference evidence="2" key="1">
    <citation type="submission" date="2021-01" db="UniProtKB">
        <authorList>
            <consortium name="EnsemblMetazoa"/>
        </authorList>
    </citation>
    <scope>IDENTIFICATION</scope>
</reference>
<dbReference type="Gene3D" id="1.10.510.10">
    <property type="entry name" value="Transferase(Phosphotransferase) domain 1"/>
    <property type="match status" value="1"/>
</dbReference>
<dbReference type="Gene3D" id="3.30.1120.30">
    <property type="entry name" value="POLO box domain"/>
    <property type="match status" value="1"/>
</dbReference>
<dbReference type="InterPro" id="IPR000719">
    <property type="entry name" value="Prot_kinase_dom"/>
</dbReference>
<sequence>MFSRCLIETAPESIIAELEQKRVKNSCGVFELPNGRKFYYKRVSVENDHVLNEIAILQRLSSDYVQALKWTWLNGNRLYMFFDWVDLNLQEVLDQQARMSIEESRRIFTELLRALVYLEESDIVHRNIKPASLLISSTGLIKLSNFSVAVKLYGSRYILAPAAGCYLTIPPEADEEIVSPAWDMWSSAVVLSVMLTGQYPFQPGESSYPMREAVCALFGQIKDRAFRLDNIGLQSGHASILLERIFNSNWEDRPCARDLLRFGFVDPLTVGSPIISFVLKKIIPYRLNGRNKIIRAPVCFACVVQRVKDVLKTNTGTSTEKETSIVSVPSPDSTCEKHHQKAPLWVVHWADFTHQFGFCVAFSNGCSSILYNDMSTVYSDIDGTTHYFENDGVGLRFSLRRAPPALKNKIAYLQWWRKETCGKASNTSAQTSGLRNWWRTEAGMALTFDGVLQFDFIDGTSLSERGRTVHANNNVLHHEQLKMEKRV</sequence>
<dbReference type="InterPro" id="IPR011009">
    <property type="entry name" value="Kinase-like_dom_sf"/>
</dbReference>
<evidence type="ECO:0000313" key="2">
    <source>
        <dbReference type="EnsemblMetazoa" id="XP_022658135"/>
    </source>
</evidence>
<dbReference type="SUPFAM" id="SSF56112">
    <property type="entry name" value="Protein kinase-like (PK-like)"/>
    <property type="match status" value="1"/>
</dbReference>
<evidence type="ECO:0000259" key="1">
    <source>
        <dbReference type="PROSITE" id="PS50011"/>
    </source>
</evidence>
<dbReference type="SUPFAM" id="SSF82615">
    <property type="entry name" value="Polo-box domain"/>
    <property type="match status" value="1"/>
</dbReference>
<dbReference type="InParanoid" id="A0A7M7JWH7"/>
<dbReference type="GO" id="GO:0005737">
    <property type="term" value="C:cytoplasm"/>
    <property type="evidence" value="ECO:0007669"/>
    <property type="project" value="TreeGrafter"/>
</dbReference>
<dbReference type="KEGG" id="vde:111249070"/>
<dbReference type="Proteomes" id="UP000594260">
    <property type="component" value="Unplaced"/>
</dbReference>
<dbReference type="PROSITE" id="PS50011">
    <property type="entry name" value="PROTEIN_KINASE_DOM"/>
    <property type="match status" value="1"/>
</dbReference>
<dbReference type="GO" id="GO:0004674">
    <property type="term" value="F:protein serine/threonine kinase activity"/>
    <property type="evidence" value="ECO:0007669"/>
    <property type="project" value="TreeGrafter"/>
</dbReference>
<feature type="domain" description="Protein kinase" evidence="1">
    <location>
        <begin position="1"/>
        <end position="265"/>
    </location>
</feature>
<name>A0A7M7JWH7_VARDE</name>
<dbReference type="RefSeq" id="XP_022658135.1">
    <property type="nucleotide sequence ID" value="XM_022802400.1"/>
</dbReference>
<evidence type="ECO:0000313" key="3">
    <source>
        <dbReference type="Proteomes" id="UP000594260"/>
    </source>
</evidence>
<dbReference type="EnsemblMetazoa" id="XM_022802400">
    <property type="protein sequence ID" value="XP_022658135"/>
    <property type="gene ID" value="LOC111249070"/>
</dbReference>
<dbReference type="PANTHER" id="PTHR24361">
    <property type="entry name" value="MITOGEN-ACTIVATED KINASE KINASE KINASE"/>
    <property type="match status" value="1"/>
</dbReference>
<dbReference type="GeneID" id="111249070"/>